<dbReference type="Pfam" id="PF04308">
    <property type="entry name" value="RNaseH_like"/>
    <property type="match status" value="1"/>
</dbReference>
<comment type="caution">
    <text evidence="1">The sequence shown here is derived from an EMBL/GenBank/DDBJ whole genome shotgun (WGS) entry which is preliminary data.</text>
</comment>
<protein>
    <recommendedName>
        <fullName evidence="3">DUF458 domain-containing protein</fullName>
    </recommendedName>
</protein>
<dbReference type="Proteomes" id="UP000298246">
    <property type="component" value="Unassembled WGS sequence"/>
</dbReference>
<gene>
    <name evidence="1" type="ORF">B5M42_00565</name>
</gene>
<keyword evidence="2" id="KW-1185">Reference proteome</keyword>
<evidence type="ECO:0000313" key="1">
    <source>
        <dbReference type="EMBL" id="TFE91766.1"/>
    </source>
</evidence>
<evidence type="ECO:0008006" key="3">
    <source>
        <dbReference type="Google" id="ProtNLM"/>
    </source>
</evidence>
<sequence length="200" mass="22911">MKRQTQWTPVNELEFRSKTESGLTLHKVFERIVRFMKLTPCARYKLMIGTDCQVHPGHTKFITGVVIQRMGAGAWACYRQVVWPRTVVSIQEKLSAETDYSEEIALFFDRQRRSKLEEIVLPFRYEGAALELFIHIDAGSDTLRNRTAAFVEEMAGRVESLGMVPVIKPDAYVASAYANRHSKKPFTGVFAARKLEQRPL</sequence>
<dbReference type="PANTHER" id="PTHR39961">
    <property type="entry name" value="HYPOTHETICAL CYTOSOLIC PROTEIN"/>
    <property type="match status" value="1"/>
</dbReference>
<dbReference type="InterPro" id="IPR007405">
    <property type="entry name" value="Phage_KVP40_Orf299"/>
</dbReference>
<name>A0A4Y8QBE9_9BACL</name>
<dbReference type="PANTHER" id="PTHR39961:SF1">
    <property type="entry name" value="DUF458 DOMAIN-CONTAINING PROTEIN"/>
    <property type="match status" value="1"/>
</dbReference>
<dbReference type="RefSeq" id="WP_134748598.1">
    <property type="nucleotide sequence ID" value="NZ_MYFO02000001.1"/>
</dbReference>
<reference evidence="1 2" key="1">
    <citation type="submission" date="2017-03" db="EMBL/GenBank/DDBJ databases">
        <title>Isolation of Levoglucosan Utilizing Bacteria.</title>
        <authorList>
            <person name="Arya A.S."/>
        </authorList>
    </citation>
    <scope>NUCLEOTIDE SEQUENCE [LARGE SCALE GENOMIC DNA]</scope>
    <source>
        <strain evidence="1 2">MEC069</strain>
    </source>
</reference>
<proteinExistence type="predicted"/>
<organism evidence="1 2">
    <name type="scientific">Paenibacillus athensensis</name>
    <dbReference type="NCBI Taxonomy" id="1967502"/>
    <lineage>
        <taxon>Bacteria</taxon>
        <taxon>Bacillati</taxon>
        <taxon>Bacillota</taxon>
        <taxon>Bacilli</taxon>
        <taxon>Bacillales</taxon>
        <taxon>Paenibacillaceae</taxon>
        <taxon>Paenibacillus</taxon>
    </lineage>
</organism>
<accession>A0A4Y8QBE9</accession>
<dbReference type="OrthoDB" id="37369at2"/>
<evidence type="ECO:0000313" key="2">
    <source>
        <dbReference type="Proteomes" id="UP000298246"/>
    </source>
</evidence>
<dbReference type="AlphaFoldDB" id="A0A4Y8QBE9"/>
<dbReference type="EMBL" id="MYFO01000001">
    <property type="protein sequence ID" value="TFE91766.1"/>
    <property type="molecule type" value="Genomic_DNA"/>
</dbReference>